<sequence>MDSLVSFLVSQRFKLGKERYSHGLLHEDNKHMDFGKELVEELLDAVIYAGADFVRSTPAVSVSFKLTDDGSVKLGLVVNHDIDHDDGESAIIAAINKCAGEKYDYSPETNVAKDTLLLCLFTLSSVLKLRKLF</sequence>
<evidence type="ECO:0000313" key="1">
    <source>
        <dbReference type="EMBL" id="ABT16240.1"/>
    </source>
</evidence>
<reference evidence="1 2" key="1">
    <citation type="submission" date="2006-09" db="EMBL/GenBank/DDBJ databases">
        <title>Sequence and annotation of the 288-kb ATCV-1 virus that infects an endosymbiotic Chlorella strain of the heliozoon Acanthocystis turfacea.</title>
        <authorList>
            <person name="Fitzgerald L.A."/>
            <person name="Graves M.V."/>
            <person name="Li X."/>
            <person name="Pfitzner A.J.P."/>
            <person name="Hartigan J."/>
            <person name="Van Etten J.L."/>
        </authorList>
    </citation>
    <scope>NUCLEOTIDE SEQUENCE [LARGE SCALE GENOMIC DNA]</scope>
    <source>
        <strain evidence="1 2">ATCV-1</strain>
    </source>
</reference>
<dbReference type="Proteomes" id="UP000202420">
    <property type="component" value="Segment"/>
</dbReference>
<dbReference type="EMBL" id="EF101928">
    <property type="protein sequence ID" value="ABT16240.1"/>
    <property type="molecule type" value="Genomic_DNA"/>
</dbReference>
<dbReference type="KEGG" id="vg:5470721"/>
<dbReference type="GeneID" id="5470721"/>
<gene>
    <name evidence="1" type="primary">z106R</name>
    <name evidence="1" type="ORF">ATCV1_z106R</name>
</gene>
<evidence type="ECO:0000313" key="2">
    <source>
        <dbReference type="Proteomes" id="UP000202420"/>
    </source>
</evidence>
<organism evidence="1 2">
    <name type="scientific">Chlorovirus heliozoae</name>
    <dbReference type="NCBI Taxonomy" id="322019"/>
    <lineage>
        <taxon>Viruses</taxon>
        <taxon>Varidnaviria</taxon>
        <taxon>Bamfordvirae</taxon>
        <taxon>Nucleocytoviricota</taxon>
        <taxon>Megaviricetes</taxon>
        <taxon>Algavirales</taxon>
        <taxon>Phycodnaviridae</taxon>
        <taxon>Chlorovirus</taxon>
    </lineage>
</organism>
<dbReference type="RefSeq" id="YP_001426587.1">
    <property type="nucleotide sequence ID" value="NC_008724.1"/>
</dbReference>
<name>A7K866_9PHYC</name>
<proteinExistence type="predicted"/>
<protein>
    <submittedName>
        <fullName evidence="1">Uncharacterized protein z106R</fullName>
    </submittedName>
</protein>
<keyword evidence="2" id="KW-1185">Reference proteome</keyword>
<accession>A7K866</accession>